<sequence>MSKTLYFSKVNINSHILRVYEDKKEFERIIKELYVKIKDDVEYVSEALQMDDEGNPYTHKEIYKFKSIEKFKDELDFTITGKVFKTMTIFIGEENGETGEIKKIPAEHTEGIEFHYDLYKEIITFNTTSRFGYVKFNDVFKKLLNKCMSTKNEKYYFEVSLLREGLNVSEIKKQLKSIGELETLRIEIMPPNPDDELLDSIQNNGEEYLDSYKDGNVTQRSILFTSRAPEGLNIDSSIIDNEIEQLDKIHSKLSSDEATLKGYVNVEATNKSGRFYTTNDSKPVKDKIEKPSGLLDFAKICKGKINALVSNIL</sequence>
<keyword evidence="2" id="KW-1185">Reference proteome</keyword>
<evidence type="ECO:0000313" key="1">
    <source>
        <dbReference type="EMBL" id="MYL54028.1"/>
    </source>
</evidence>
<name>A0ACC7VF06_9BACI</name>
<proteinExistence type="predicted"/>
<reference evidence="1" key="1">
    <citation type="submission" date="2019-11" db="EMBL/GenBank/DDBJ databases">
        <title>Genome sequences of 17 halophilic strains isolated from different environments.</title>
        <authorList>
            <person name="Furrow R.E."/>
        </authorList>
    </citation>
    <scope>NUCLEOTIDE SEQUENCE</scope>
    <source>
        <strain evidence="1">22510_22_Filter</strain>
    </source>
</reference>
<accession>A0ACC7VF06</accession>
<dbReference type="EMBL" id="WMEU01000003">
    <property type="protein sequence ID" value="MYL54028.1"/>
    <property type="molecule type" value="Genomic_DNA"/>
</dbReference>
<comment type="caution">
    <text evidence="1">The sequence shown here is derived from an EMBL/GenBank/DDBJ whole genome shotgun (WGS) entry which is preliminary data.</text>
</comment>
<dbReference type="Proteomes" id="UP000466692">
    <property type="component" value="Unassembled WGS sequence"/>
</dbReference>
<protein>
    <submittedName>
        <fullName evidence="1">Uncharacterized protein</fullName>
    </submittedName>
</protein>
<organism evidence="1 2">
    <name type="scientific">Pontibacillus yanchengensis</name>
    <dbReference type="NCBI Taxonomy" id="462910"/>
    <lineage>
        <taxon>Bacteria</taxon>
        <taxon>Bacillati</taxon>
        <taxon>Bacillota</taxon>
        <taxon>Bacilli</taxon>
        <taxon>Bacillales</taxon>
        <taxon>Bacillaceae</taxon>
        <taxon>Pontibacillus</taxon>
    </lineage>
</organism>
<gene>
    <name evidence="1" type="ORF">GLW08_11835</name>
</gene>
<evidence type="ECO:0000313" key="2">
    <source>
        <dbReference type="Proteomes" id="UP000466692"/>
    </source>
</evidence>